<accession>A0ABS2DPP3</accession>
<sequence length="143" mass="15521">MSLRTNNKRRGLMAEINVVPYIDVMLVLVVILMVAAPFVNPAVVNLPSVNKASKAPETLIEVIVYPDGRLSMRSGKVMTPIDMPGLVAAVKTAQADKPDTPVVIAADKDVRYEDVVNVMKRLQEAEVARVGLSLRIERSAAAK</sequence>
<proteinExistence type="inferred from homology"/>
<evidence type="ECO:0000256" key="4">
    <source>
        <dbReference type="ARBA" id="ARBA00022692"/>
    </source>
</evidence>
<keyword evidence="7" id="KW-0813">Transport</keyword>
<comment type="caution">
    <text evidence="9">The sequence shown here is derived from an EMBL/GenBank/DDBJ whole genome shotgun (WGS) entry which is preliminary data.</text>
</comment>
<dbReference type="RefSeq" id="WP_205101775.1">
    <property type="nucleotide sequence ID" value="NZ_JACJJC010000002.1"/>
</dbReference>
<name>A0ABS2DPP3_9BURK</name>
<evidence type="ECO:0000256" key="6">
    <source>
        <dbReference type="ARBA" id="ARBA00023136"/>
    </source>
</evidence>
<organism evidence="9 10">
    <name type="scientific">Sutterella massiliensis</name>
    <dbReference type="NCBI Taxonomy" id="1816689"/>
    <lineage>
        <taxon>Bacteria</taxon>
        <taxon>Pseudomonadati</taxon>
        <taxon>Pseudomonadota</taxon>
        <taxon>Betaproteobacteria</taxon>
        <taxon>Burkholderiales</taxon>
        <taxon>Sutterellaceae</taxon>
        <taxon>Sutterella</taxon>
    </lineage>
</organism>
<evidence type="ECO:0000256" key="2">
    <source>
        <dbReference type="ARBA" id="ARBA00005811"/>
    </source>
</evidence>
<reference evidence="9 10" key="1">
    <citation type="journal article" date="2021" name="Sci. Rep.">
        <title>The distribution of antibiotic resistance genes in chicken gut microbiota commensals.</title>
        <authorList>
            <person name="Juricova H."/>
            <person name="Matiasovicova J."/>
            <person name="Kubasova T."/>
            <person name="Cejkova D."/>
            <person name="Rychlik I."/>
        </authorList>
    </citation>
    <scope>NUCLEOTIDE SEQUENCE [LARGE SCALE GENOMIC DNA]</scope>
    <source>
        <strain evidence="9 10">An829</strain>
    </source>
</reference>
<comment type="similarity">
    <text evidence="2 7">Belongs to the ExbD/TolR family.</text>
</comment>
<evidence type="ECO:0000256" key="7">
    <source>
        <dbReference type="RuleBase" id="RU003879"/>
    </source>
</evidence>
<keyword evidence="3" id="KW-1003">Cell membrane</keyword>
<protein>
    <submittedName>
        <fullName evidence="9">Biopolymer transporter ExbD</fullName>
    </submittedName>
</protein>
<dbReference type="PANTHER" id="PTHR30558">
    <property type="entry name" value="EXBD MEMBRANE COMPONENT OF PMF-DRIVEN MACROMOLECULE IMPORT SYSTEM"/>
    <property type="match status" value="1"/>
</dbReference>
<dbReference type="PANTHER" id="PTHR30558:SF7">
    <property type="entry name" value="TOL-PAL SYSTEM PROTEIN TOLR"/>
    <property type="match status" value="1"/>
</dbReference>
<evidence type="ECO:0000313" key="10">
    <source>
        <dbReference type="Proteomes" id="UP000715095"/>
    </source>
</evidence>
<comment type="subcellular location">
    <subcellularLocation>
        <location evidence="1">Cell membrane</location>
        <topology evidence="1">Single-pass membrane protein</topology>
    </subcellularLocation>
    <subcellularLocation>
        <location evidence="7">Cell membrane</location>
        <topology evidence="7">Single-pass type II membrane protein</topology>
    </subcellularLocation>
</comment>
<keyword evidence="6 8" id="KW-0472">Membrane</keyword>
<feature type="transmembrane region" description="Helical" evidence="8">
    <location>
        <begin position="21"/>
        <end position="39"/>
    </location>
</feature>
<evidence type="ECO:0000256" key="3">
    <source>
        <dbReference type="ARBA" id="ARBA00022475"/>
    </source>
</evidence>
<evidence type="ECO:0000256" key="8">
    <source>
        <dbReference type="SAM" id="Phobius"/>
    </source>
</evidence>
<keyword evidence="5 8" id="KW-1133">Transmembrane helix</keyword>
<dbReference type="EMBL" id="JACJJC010000002">
    <property type="protein sequence ID" value="MBM6703306.1"/>
    <property type="molecule type" value="Genomic_DNA"/>
</dbReference>
<keyword evidence="7" id="KW-0653">Protein transport</keyword>
<dbReference type="Proteomes" id="UP000715095">
    <property type="component" value="Unassembled WGS sequence"/>
</dbReference>
<evidence type="ECO:0000256" key="5">
    <source>
        <dbReference type="ARBA" id="ARBA00022989"/>
    </source>
</evidence>
<evidence type="ECO:0000256" key="1">
    <source>
        <dbReference type="ARBA" id="ARBA00004162"/>
    </source>
</evidence>
<gene>
    <name evidence="9" type="ORF">H6A60_02130</name>
</gene>
<keyword evidence="10" id="KW-1185">Reference proteome</keyword>
<dbReference type="Pfam" id="PF02472">
    <property type="entry name" value="ExbD"/>
    <property type="match status" value="1"/>
</dbReference>
<evidence type="ECO:0000313" key="9">
    <source>
        <dbReference type="EMBL" id="MBM6703306.1"/>
    </source>
</evidence>
<dbReference type="Gene3D" id="3.30.420.270">
    <property type="match status" value="1"/>
</dbReference>
<dbReference type="InterPro" id="IPR003400">
    <property type="entry name" value="ExbD"/>
</dbReference>
<keyword evidence="4 7" id="KW-0812">Transmembrane</keyword>